<evidence type="ECO:0000313" key="1">
    <source>
        <dbReference type="EMBL" id="KAL0929309.1"/>
    </source>
</evidence>
<sequence length="626" mass="68897">MPHSLASSDSVSSSRSLSTIPPTLQQLPDLPRQDLQNLIASISQSATLITQVYPRLRSIEKVLDTARPRFDPSTLRYLLPDAFVKAILVHLPAADFSVSSRDTVGKLHKVCQIWQIDSKLLLFQIGHDYGKKRGQPFFTALLVLAKLNHKWDSCLKLLINQVSVRQRLGGHHKCVQRVDVQNVITILTPPRNSVSETDSNEPTPIVSRPNQESQQAIHSQASTCKAFPSHKSPAVAATNAVGVERQDSDLDSNIDSDLDSDLDSNIELDIQVDQDLNQNIDATNEHKNFPQGRQPVATSASSKAPLKAPPAVRDSPEASLDGTLSEEQTSLDQDRHQKRHLTGAEEDREIEESEEPEKARRTSSELGYTLPKTQKAPPGTDVEYQHDLSPPSLHSPLLLSFPLSSPSRSPTPEANHHFDVELKGHTFPEADVEGERREADKNTDGTNNTPASSSFPTKRCLSFSETDSQFTLVPALPNMEGKDQADGPKRFRVEPSPPLVPAEETDALLLDTTWVKGALLNGALGSLCDLLAPDVCYLDSAEVSRMAEDKYSPRSETLSLILATKLYDSMTSDKHTNAAQQLIGAFFKHYLPQTPYFSRVADPCLTNQSHRKTSRTTYTAGCGDGF</sequence>
<gene>
    <name evidence="1" type="ORF">CTRU02_215762</name>
</gene>
<keyword evidence="2" id="KW-1185">Reference proteome</keyword>
<evidence type="ECO:0000313" key="2">
    <source>
        <dbReference type="Proteomes" id="UP000805649"/>
    </source>
</evidence>
<protein>
    <submittedName>
        <fullName evidence="1">Uncharacterized protein</fullName>
    </submittedName>
</protein>
<proteinExistence type="predicted"/>
<name>A0ACC3YBU7_COLTU</name>
<dbReference type="EMBL" id="VUJX02000019">
    <property type="protein sequence ID" value="KAL0929309.1"/>
    <property type="molecule type" value="Genomic_DNA"/>
</dbReference>
<organism evidence="1 2">
    <name type="scientific">Colletotrichum truncatum</name>
    <name type="common">Anthracnose fungus</name>
    <name type="synonym">Colletotrichum capsici</name>
    <dbReference type="NCBI Taxonomy" id="5467"/>
    <lineage>
        <taxon>Eukaryota</taxon>
        <taxon>Fungi</taxon>
        <taxon>Dikarya</taxon>
        <taxon>Ascomycota</taxon>
        <taxon>Pezizomycotina</taxon>
        <taxon>Sordariomycetes</taxon>
        <taxon>Hypocreomycetidae</taxon>
        <taxon>Glomerellales</taxon>
        <taxon>Glomerellaceae</taxon>
        <taxon>Colletotrichum</taxon>
        <taxon>Colletotrichum truncatum species complex</taxon>
    </lineage>
</organism>
<accession>A0ACC3YBU7</accession>
<dbReference type="Proteomes" id="UP000805649">
    <property type="component" value="Unassembled WGS sequence"/>
</dbReference>
<comment type="caution">
    <text evidence="1">The sequence shown here is derived from an EMBL/GenBank/DDBJ whole genome shotgun (WGS) entry which is preliminary data.</text>
</comment>
<reference evidence="1 2" key="1">
    <citation type="journal article" date="2020" name="Phytopathology">
        <title>Genome Sequence Resources of Colletotrichum truncatum, C. plurivorum, C. musicola, and C. sojae: Four Species Pathogenic to Soybean (Glycine max).</title>
        <authorList>
            <person name="Rogerio F."/>
            <person name="Boufleur T.R."/>
            <person name="Ciampi-Guillardi M."/>
            <person name="Sukno S.A."/>
            <person name="Thon M.R."/>
            <person name="Massola Junior N.S."/>
            <person name="Baroncelli R."/>
        </authorList>
    </citation>
    <scope>NUCLEOTIDE SEQUENCE [LARGE SCALE GENOMIC DNA]</scope>
    <source>
        <strain evidence="1 2">CMES1059</strain>
    </source>
</reference>